<feature type="region of interest" description="Disordered" evidence="3">
    <location>
        <begin position="1"/>
        <end position="49"/>
    </location>
</feature>
<dbReference type="GeneID" id="54413791"/>
<reference evidence="4" key="1">
    <citation type="journal article" date="2020" name="Stud. Mycol.">
        <title>101 Dothideomycetes genomes: a test case for predicting lifestyles and emergence of pathogens.</title>
        <authorList>
            <person name="Haridas S."/>
            <person name="Albert R."/>
            <person name="Binder M."/>
            <person name="Bloem J."/>
            <person name="Labutti K."/>
            <person name="Salamov A."/>
            <person name="Andreopoulos B."/>
            <person name="Baker S."/>
            <person name="Barry K."/>
            <person name="Bills G."/>
            <person name="Bluhm B."/>
            <person name="Cannon C."/>
            <person name="Castanera R."/>
            <person name="Culley D."/>
            <person name="Daum C."/>
            <person name="Ezra D."/>
            <person name="Gonzalez J."/>
            <person name="Henrissat B."/>
            <person name="Kuo A."/>
            <person name="Liang C."/>
            <person name="Lipzen A."/>
            <person name="Lutzoni F."/>
            <person name="Magnuson J."/>
            <person name="Mondo S."/>
            <person name="Nolan M."/>
            <person name="Ohm R."/>
            <person name="Pangilinan J."/>
            <person name="Park H.-J."/>
            <person name="Ramirez L."/>
            <person name="Alfaro M."/>
            <person name="Sun H."/>
            <person name="Tritt A."/>
            <person name="Yoshinaga Y."/>
            <person name="Zwiers L.-H."/>
            <person name="Turgeon B."/>
            <person name="Goodwin S."/>
            <person name="Spatafora J."/>
            <person name="Crous P."/>
            <person name="Grigoriev I."/>
        </authorList>
    </citation>
    <scope>NUCLEOTIDE SEQUENCE</scope>
    <source>
        <strain evidence="4">CBS 119687</strain>
    </source>
</reference>
<evidence type="ECO:0000313" key="5">
    <source>
        <dbReference type="Proteomes" id="UP000799771"/>
    </source>
</evidence>
<accession>A0A6A6A6L3</accession>
<dbReference type="EMBL" id="ML977512">
    <property type="protein sequence ID" value="KAF2126825.1"/>
    <property type="molecule type" value="Genomic_DNA"/>
</dbReference>
<dbReference type="Pfam" id="PF05769">
    <property type="entry name" value="SIKE"/>
    <property type="match status" value="1"/>
</dbReference>
<feature type="compositionally biased region" description="Pro residues" evidence="3">
    <location>
        <begin position="16"/>
        <end position="25"/>
    </location>
</feature>
<dbReference type="InterPro" id="IPR008555">
    <property type="entry name" value="SIKE"/>
</dbReference>
<name>A0A6A6A6L3_9PLEO</name>
<dbReference type="OrthoDB" id="21214at2759"/>
<evidence type="ECO:0000256" key="3">
    <source>
        <dbReference type="SAM" id="MobiDB-lite"/>
    </source>
</evidence>
<evidence type="ECO:0000313" key="4">
    <source>
        <dbReference type="EMBL" id="KAF2126825.1"/>
    </source>
</evidence>
<evidence type="ECO:0000256" key="2">
    <source>
        <dbReference type="ARBA" id="ARBA00023054"/>
    </source>
</evidence>
<keyword evidence="2" id="KW-0175">Coiled coil</keyword>
<dbReference type="AlphaFoldDB" id="A0A6A6A6L3"/>
<gene>
    <name evidence="4" type="ORF">P153DRAFT_70978</name>
</gene>
<dbReference type="Proteomes" id="UP000799771">
    <property type="component" value="Unassembled WGS sequence"/>
</dbReference>
<dbReference type="RefSeq" id="XP_033521217.1">
    <property type="nucleotide sequence ID" value="XM_033673359.1"/>
</dbReference>
<organism evidence="4 5">
    <name type="scientific">Dothidotthia symphoricarpi CBS 119687</name>
    <dbReference type="NCBI Taxonomy" id="1392245"/>
    <lineage>
        <taxon>Eukaryota</taxon>
        <taxon>Fungi</taxon>
        <taxon>Dikarya</taxon>
        <taxon>Ascomycota</taxon>
        <taxon>Pezizomycotina</taxon>
        <taxon>Dothideomycetes</taxon>
        <taxon>Pleosporomycetidae</taxon>
        <taxon>Pleosporales</taxon>
        <taxon>Dothidotthiaceae</taxon>
        <taxon>Dothidotthia</taxon>
    </lineage>
</organism>
<sequence>MNSYSFLDSNGNPNMPRAPPSPSPSQPGSQVNGMGGAQQNGVPLVNGLPSGGQQTDMNYLWGVIQQLSQLLEENRAQTLSIVNGVQAIQARAAEEGGVAELGVREVNGELNASRTAELNTQLSAAQKQLSDLSTSNTSLQTLITDYENALTLLLDKLRPYAYNQTQSMLALHKHYQTLLDNERSTSMSLRLEHAEWQAGLGRVADYARQALQTQSRAEEPLQSAIKELKEENRILRRLAGWEERADSSDEEEDKA</sequence>
<protein>
    <submittedName>
        <fullName evidence="4">Uncharacterized protein</fullName>
    </submittedName>
</protein>
<evidence type="ECO:0000256" key="1">
    <source>
        <dbReference type="ARBA" id="ARBA00005537"/>
    </source>
</evidence>
<dbReference type="PANTHER" id="PTHR39472:SF1">
    <property type="entry name" value="EXPRESSED PROTEIN"/>
    <property type="match status" value="1"/>
</dbReference>
<comment type="similarity">
    <text evidence="1">Belongs to the SIKE family.</text>
</comment>
<feature type="compositionally biased region" description="Polar residues" evidence="3">
    <location>
        <begin position="1"/>
        <end position="12"/>
    </location>
</feature>
<dbReference type="PANTHER" id="PTHR39472">
    <property type="entry name" value="EXPRESSED PROTEIN"/>
    <property type="match status" value="1"/>
</dbReference>
<proteinExistence type="inferred from homology"/>
<keyword evidence="5" id="KW-1185">Reference proteome</keyword>